<feature type="compositionally biased region" description="Acidic residues" evidence="1">
    <location>
        <begin position="472"/>
        <end position="488"/>
    </location>
</feature>
<dbReference type="EMBL" id="JAHMHR010000001">
    <property type="protein sequence ID" value="KAK1701516.1"/>
    <property type="molecule type" value="Genomic_DNA"/>
</dbReference>
<evidence type="ECO:0000313" key="3">
    <source>
        <dbReference type="Proteomes" id="UP001224890"/>
    </source>
</evidence>
<proteinExistence type="predicted"/>
<keyword evidence="3" id="KW-1185">Reference proteome</keyword>
<reference evidence="2" key="1">
    <citation type="submission" date="2021-06" db="EMBL/GenBank/DDBJ databases">
        <title>Comparative genomics, transcriptomics and evolutionary studies reveal genomic signatures of adaptation to plant cell wall in hemibiotrophic fungi.</title>
        <authorList>
            <consortium name="DOE Joint Genome Institute"/>
            <person name="Baroncelli R."/>
            <person name="Diaz J.F."/>
            <person name="Benocci T."/>
            <person name="Peng M."/>
            <person name="Battaglia E."/>
            <person name="Haridas S."/>
            <person name="Andreopoulos W."/>
            <person name="Labutti K."/>
            <person name="Pangilinan J."/>
            <person name="Floch G.L."/>
            <person name="Makela M.R."/>
            <person name="Henrissat B."/>
            <person name="Grigoriev I.V."/>
            <person name="Crouch J.A."/>
            <person name="De Vries R.P."/>
            <person name="Sukno S.A."/>
            <person name="Thon M.R."/>
        </authorList>
    </citation>
    <scope>NUCLEOTIDE SEQUENCE</scope>
    <source>
        <strain evidence="2">CBS 193.32</strain>
    </source>
</reference>
<feature type="region of interest" description="Disordered" evidence="1">
    <location>
        <begin position="1"/>
        <end position="30"/>
    </location>
</feature>
<feature type="region of interest" description="Disordered" evidence="1">
    <location>
        <begin position="56"/>
        <end position="112"/>
    </location>
</feature>
<feature type="compositionally biased region" description="Polar residues" evidence="1">
    <location>
        <begin position="66"/>
        <end position="78"/>
    </location>
</feature>
<evidence type="ECO:0000256" key="1">
    <source>
        <dbReference type="SAM" id="MobiDB-lite"/>
    </source>
</evidence>
<feature type="region of interest" description="Disordered" evidence="1">
    <location>
        <begin position="472"/>
        <end position="495"/>
    </location>
</feature>
<comment type="caution">
    <text evidence="2">The sequence shown here is derived from an EMBL/GenBank/DDBJ whole genome shotgun (WGS) entry which is preliminary data.</text>
</comment>
<feature type="compositionally biased region" description="Low complexity" evidence="1">
    <location>
        <begin position="79"/>
        <end position="94"/>
    </location>
</feature>
<accession>A0AAJ0B056</accession>
<dbReference type="GeneID" id="85462666"/>
<feature type="compositionally biased region" description="Polar residues" evidence="1">
    <location>
        <begin position="1"/>
        <end position="17"/>
    </location>
</feature>
<protein>
    <submittedName>
        <fullName evidence="2">Uncharacterized protein</fullName>
    </submittedName>
</protein>
<dbReference type="AlphaFoldDB" id="A0AAJ0B056"/>
<evidence type="ECO:0000313" key="2">
    <source>
        <dbReference type="EMBL" id="KAK1701516.1"/>
    </source>
</evidence>
<sequence length="562" mass="61619">MAESSIDVTRLNTSTSEGMKPAESNRLNARREAIPPANLINLLMGSLLSQKNLSLPTPQENEELSSSDSTKQPTMAHQSSPSSNDPPTDNPLDSFIKTMSSPSIENSPTVVAADQPVDAIMETVSSPAAGPSPNVVPADNSSEAFIEITSSPLTDNVSNMITANNLTDAVISVMSSPSDENSSDIVITDNTPDAIIEIMSSPSVDSSSNVAAADHASDAVIEIMSSPSADALSDTTPSPTSFRRLPLAIRQLVGIGPNADANARRPGYPAFAHVNKESFQAFLHAYIRIDKNPGDPIVYDPAVLRPEDMCDLFFTEAVQLIPHVDCVYINPRTDEISLGCKTDIPDPAFAPGYVSPDLGYNINIQIKMARIVIEDFSAWTDYEYPIQQFNALDEEPVATIKLDELKYPNVNQIIAIFRGVEDEWKSDCNSYVVNYNVDTDRVFVDYDSKDGSELARETLRIEYRKLMSDAELTDSDGESDDKSDDTSSDEVALKEPEYVDDEGVLTVRIIFHRNTDKDHGPYLLKPFYLDEIFDPEDLEDGGRMERVFWEIAATAVNERLGL</sequence>
<organism evidence="2 3">
    <name type="scientific">Colletotrichum godetiae</name>
    <dbReference type="NCBI Taxonomy" id="1209918"/>
    <lineage>
        <taxon>Eukaryota</taxon>
        <taxon>Fungi</taxon>
        <taxon>Dikarya</taxon>
        <taxon>Ascomycota</taxon>
        <taxon>Pezizomycotina</taxon>
        <taxon>Sordariomycetes</taxon>
        <taxon>Hypocreomycetidae</taxon>
        <taxon>Glomerellales</taxon>
        <taxon>Glomerellaceae</taxon>
        <taxon>Colletotrichum</taxon>
        <taxon>Colletotrichum acutatum species complex</taxon>
    </lineage>
</organism>
<gene>
    <name evidence="2" type="ORF">BDP55DRAFT_709800</name>
</gene>
<dbReference type="Proteomes" id="UP001224890">
    <property type="component" value="Unassembled WGS sequence"/>
</dbReference>
<name>A0AAJ0B056_9PEZI</name>
<feature type="compositionally biased region" description="Polar residues" evidence="1">
    <location>
        <begin position="97"/>
        <end position="109"/>
    </location>
</feature>
<dbReference type="RefSeq" id="XP_060437271.1">
    <property type="nucleotide sequence ID" value="XM_060578140.1"/>
</dbReference>